<feature type="signal peptide" evidence="1">
    <location>
        <begin position="1"/>
        <end position="21"/>
    </location>
</feature>
<organism evidence="2 4">
    <name type="scientific">Photobacterium damsela subsp. piscicida</name>
    <name type="common">Pasteurella piscicida</name>
    <dbReference type="NCBI Taxonomy" id="38294"/>
    <lineage>
        <taxon>Bacteria</taxon>
        <taxon>Pseudomonadati</taxon>
        <taxon>Pseudomonadota</taxon>
        <taxon>Gammaproteobacteria</taxon>
        <taxon>Vibrionales</taxon>
        <taxon>Vibrionaceae</taxon>
        <taxon>Photobacterium</taxon>
    </lineage>
</organism>
<dbReference type="Pfam" id="PF09695">
    <property type="entry name" value="YtfJ_HI0045"/>
    <property type="match status" value="1"/>
</dbReference>
<evidence type="ECO:0000313" key="5">
    <source>
        <dbReference type="Proteomes" id="UP000516656"/>
    </source>
</evidence>
<reference evidence="3 5" key="3">
    <citation type="submission" date="2020-09" db="EMBL/GenBank/DDBJ databases">
        <title>Complete, closed and curated genome sequences of Photobacterium damselae subsp. piscicida isolates from Australia indicate localised evolution and additional plasmid-borne pathogenicity mechanisms.</title>
        <authorList>
            <person name="Baseggio L."/>
            <person name="Silayeva O."/>
            <person name="Buller N."/>
            <person name="Landos M."/>
            <person name="Engelstaedter J."/>
            <person name="Barnes A.C."/>
        </authorList>
    </citation>
    <scope>NUCLEOTIDE SEQUENCE [LARGE SCALE GENOMIC DNA]</scope>
    <source>
        <strain evidence="3 5">AS-16-0540-1</strain>
    </source>
</reference>
<evidence type="ECO:0000256" key="1">
    <source>
        <dbReference type="SAM" id="SignalP"/>
    </source>
</evidence>
<reference evidence="2" key="1">
    <citation type="journal article" date="2017" name="Genome Announc.">
        <title>Whole-Genome Sequence of Photobacterium damselae subsp. piscicida Strain 91-197, Isolated from Hybrid Striped Bass (Morone sp.) in the United States.</title>
        <authorList>
            <person name="Teru Y."/>
            <person name="Hikima J."/>
            <person name="Kono T."/>
            <person name="Sakai M."/>
            <person name="Takano T."/>
            <person name="Hawke J.P."/>
            <person name="Takeyama H."/>
            <person name="Aoki T."/>
        </authorList>
    </citation>
    <scope>NUCLEOTIDE SEQUENCE</scope>
    <source>
        <strain evidence="2">91-197</strain>
    </source>
</reference>
<dbReference type="Proteomes" id="UP000516656">
    <property type="component" value="Chromosome 1"/>
</dbReference>
<dbReference type="NCBIfam" id="TIGR01626">
    <property type="entry name" value="ytfJ_HI0045"/>
    <property type="match status" value="1"/>
</dbReference>
<name>A0A1Q9GYI5_PHODP</name>
<sequence>MINKKPLALLFFTLLSSSVSAHNLKLGESLPQVKVQDKGEIVLNKKDDIYYQSWSTQKLAGKVNIIQAIAGRSSAKEMNASVVSAITKAKFPADKYQTITIINQDDSIWGTGSLVKSSAEDSKKEFPWSSLVLDAKGKVQQSWQLEKDNSAIIVTDKAGKVLFAQEGKLSPQQVSKVIELTKANL</sequence>
<dbReference type="Gene3D" id="3.40.30.10">
    <property type="entry name" value="Glutaredoxin"/>
    <property type="match status" value="1"/>
</dbReference>
<proteinExistence type="predicted"/>
<keyword evidence="1" id="KW-0732">Signal</keyword>
<dbReference type="InterPro" id="IPR006513">
    <property type="entry name" value="YtfJ_HI0045"/>
</dbReference>
<evidence type="ECO:0000313" key="2">
    <source>
        <dbReference type="EMBL" id="BAX51755.1"/>
    </source>
</evidence>
<dbReference type="RefSeq" id="WP_044176944.1">
    <property type="nucleotide sequence ID" value="NZ_AP018045.1"/>
</dbReference>
<dbReference type="Proteomes" id="UP000218676">
    <property type="component" value="Chromosome 1"/>
</dbReference>
<protein>
    <submittedName>
        <fullName evidence="3">YtfJ family protein</fullName>
    </submittedName>
</protein>
<dbReference type="EMBL" id="CP061854">
    <property type="protein sequence ID" value="QOD57903.1"/>
    <property type="molecule type" value="Genomic_DNA"/>
</dbReference>
<dbReference type="EMBL" id="AP018045">
    <property type="protein sequence ID" value="BAX51755.1"/>
    <property type="molecule type" value="Genomic_DNA"/>
</dbReference>
<evidence type="ECO:0000313" key="4">
    <source>
        <dbReference type="Proteomes" id="UP000218676"/>
    </source>
</evidence>
<accession>A0A1Q9GYI5</accession>
<reference evidence="4" key="2">
    <citation type="submission" date="2017-05" db="EMBL/GenBank/DDBJ databases">
        <title>Whole genome sequence of fish pathogenic bacteria, Photobacterium damselae subsp. piscicida, strain 91-197, isolated from hybrid striped bass (Morone sp.) in USA.</title>
        <authorList>
            <person name="Teru Y."/>
            <person name="Hikima J."/>
            <person name="Kono T."/>
            <person name="Sakai M."/>
            <person name="Takano T."/>
            <person name="Hawke J.P."/>
            <person name="Takeyama H."/>
            <person name="Aoki T."/>
        </authorList>
    </citation>
    <scope>NUCLEOTIDE SEQUENCE [LARGE SCALE GENOMIC DNA]</scope>
    <source>
        <strain evidence="4">91-197</strain>
    </source>
</reference>
<feature type="chain" id="PRO_5011397495" evidence="1">
    <location>
        <begin position="22"/>
        <end position="185"/>
    </location>
</feature>
<gene>
    <name evidence="3" type="ORF">IC627_13750</name>
    <name evidence="2" type="ORF">PDPUS_1_00380</name>
</gene>
<dbReference type="AlphaFoldDB" id="A0A1Q9GYI5"/>
<evidence type="ECO:0000313" key="3">
    <source>
        <dbReference type="EMBL" id="QOD57903.1"/>
    </source>
</evidence>